<keyword evidence="2" id="KW-0238">DNA-binding</keyword>
<evidence type="ECO:0000256" key="2">
    <source>
        <dbReference type="ARBA" id="ARBA00023125"/>
    </source>
</evidence>
<evidence type="ECO:0000259" key="4">
    <source>
        <dbReference type="Pfam" id="PF13377"/>
    </source>
</evidence>
<dbReference type="OrthoDB" id="37081at2"/>
<name>A0A077MGX0_9MICO</name>
<keyword evidence="3" id="KW-0804">Transcription</keyword>
<dbReference type="STRING" id="1193518.BN13_890006"/>
<dbReference type="EMBL" id="CAJC01000204">
    <property type="protein sequence ID" value="CCI54912.1"/>
    <property type="molecule type" value="Genomic_DNA"/>
</dbReference>
<dbReference type="GO" id="GO:0000976">
    <property type="term" value="F:transcription cis-regulatory region binding"/>
    <property type="evidence" value="ECO:0007669"/>
    <property type="project" value="TreeGrafter"/>
</dbReference>
<sequence>MTPPSIKDVARLAEVSIGTVSKGVPVILVDQASSRGELPWCSVGVDDFAAGTSVPLTTVAQPRHEIGRMALQLLEEEVAAGEEHGHRQVRYTPELVIRASSG</sequence>
<feature type="domain" description="Transcriptional regulator LacI/GalR-like sensor" evidence="4">
    <location>
        <begin position="43"/>
        <end position="101"/>
    </location>
</feature>
<dbReference type="GO" id="GO:0003700">
    <property type="term" value="F:DNA-binding transcription factor activity"/>
    <property type="evidence" value="ECO:0007669"/>
    <property type="project" value="TreeGrafter"/>
</dbReference>
<organism evidence="5 6">
    <name type="scientific">Nostocoides jenkinsii Ben 74</name>
    <dbReference type="NCBI Taxonomy" id="1193518"/>
    <lineage>
        <taxon>Bacteria</taxon>
        <taxon>Bacillati</taxon>
        <taxon>Actinomycetota</taxon>
        <taxon>Actinomycetes</taxon>
        <taxon>Micrococcales</taxon>
        <taxon>Intrasporangiaceae</taxon>
        <taxon>Nostocoides</taxon>
    </lineage>
</organism>
<dbReference type="Gene3D" id="3.40.50.2300">
    <property type="match status" value="1"/>
</dbReference>
<dbReference type="RefSeq" id="WP_048547638.1">
    <property type="nucleotide sequence ID" value="NZ_HF571038.1"/>
</dbReference>
<accession>A0A077MGX0</accession>
<dbReference type="AlphaFoldDB" id="A0A077MGX0"/>
<dbReference type="Proteomes" id="UP000035720">
    <property type="component" value="Unassembled WGS sequence"/>
</dbReference>
<dbReference type="PANTHER" id="PTHR30146:SF109">
    <property type="entry name" value="HTH-TYPE TRANSCRIPTIONAL REGULATOR GALS"/>
    <property type="match status" value="1"/>
</dbReference>
<dbReference type="PANTHER" id="PTHR30146">
    <property type="entry name" value="LACI-RELATED TRANSCRIPTIONAL REPRESSOR"/>
    <property type="match status" value="1"/>
</dbReference>
<dbReference type="InterPro" id="IPR046335">
    <property type="entry name" value="LacI/GalR-like_sensor"/>
</dbReference>
<evidence type="ECO:0000256" key="3">
    <source>
        <dbReference type="ARBA" id="ARBA00023163"/>
    </source>
</evidence>
<reference evidence="5 6" key="1">
    <citation type="journal article" date="2013" name="ISME J.">
        <title>A metabolic model for members of the genus Tetrasphaera involved in enhanced biological phosphorus removal.</title>
        <authorList>
            <person name="Kristiansen R."/>
            <person name="Nguyen H.T.T."/>
            <person name="Saunders A.M."/>
            <person name="Nielsen J.L."/>
            <person name="Wimmer R."/>
            <person name="Le V.Q."/>
            <person name="McIlroy S.J."/>
            <person name="Petrovski S."/>
            <person name="Seviour R.J."/>
            <person name="Calteau A."/>
            <person name="Nielsen K.L."/>
            <person name="Nielsen P.H."/>
        </authorList>
    </citation>
    <scope>NUCLEOTIDE SEQUENCE [LARGE SCALE GENOMIC DNA]</scope>
    <source>
        <strain evidence="5 6">Ben 74</strain>
    </source>
</reference>
<dbReference type="SUPFAM" id="SSF53822">
    <property type="entry name" value="Periplasmic binding protein-like I"/>
    <property type="match status" value="1"/>
</dbReference>
<evidence type="ECO:0000313" key="5">
    <source>
        <dbReference type="EMBL" id="CCI54912.1"/>
    </source>
</evidence>
<proteinExistence type="predicted"/>
<comment type="caution">
    <text evidence="5">The sequence shown here is derived from an EMBL/GenBank/DDBJ whole genome shotgun (WGS) entry which is preliminary data.</text>
</comment>
<dbReference type="InterPro" id="IPR028082">
    <property type="entry name" value="Peripla_BP_I"/>
</dbReference>
<evidence type="ECO:0000313" key="6">
    <source>
        <dbReference type="Proteomes" id="UP000035720"/>
    </source>
</evidence>
<gene>
    <name evidence="5" type="ORF">BN13_890006</name>
</gene>
<keyword evidence="1" id="KW-0805">Transcription regulation</keyword>
<keyword evidence="6" id="KW-1185">Reference proteome</keyword>
<dbReference type="Pfam" id="PF13377">
    <property type="entry name" value="Peripla_BP_3"/>
    <property type="match status" value="1"/>
</dbReference>
<protein>
    <recommendedName>
        <fullName evidence="4">Transcriptional regulator LacI/GalR-like sensor domain-containing protein</fullName>
    </recommendedName>
</protein>
<evidence type="ECO:0000256" key="1">
    <source>
        <dbReference type="ARBA" id="ARBA00023015"/>
    </source>
</evidence>